<dbReference type="Pfam" id="PF13151">
    <property type="entry name" value="DUF3990"/>
    <property type="match status" value="1"/>
</dbReference>
<dbReference type="InterPro" id="IPR025051">
    <property type="entry name" value="DUF3990"/>
</dbReference>
<dbReference type="EMBL" id="JABKKE010000017">
    <property type="protein sequence ID" value="NPE14720.1"/>
    <property type="molecule type" value="Genomic_DNA"/>
</dbReference>
<evidence type="ECO:0000313" key="1">
    <source>
        <dbReference type="EMBL" id="NPE14720.1"/>
    </source>
</evidence>
<keyword evidence="2" id="KW-1185">Reference proteome</keyword>
<comment type="caution">
    <text evidence="1">The sequence shown here is derived from an EMBL/GenBank/DDBJ whole genome shotgun (WGS) entry which is preliminary data.</text>
</comment>
<dbReference type="GeneID" id="82158951"/>
<dbReference type="Proteomes" id="UP001193734">
    <property type="component" value="Unassembled WGS sequence"/>
</dbReference>
<gene>
    <name evidence="1" type="ORF">HPS55_10380</name>
</gene>
<evidence type="ECO:0000313" key="2">
    <source>
        <dbReference type="Proteomes" id="UP001193734"/>
    </source>
</evidence>
<protein>
    <submittedName>
        <fullName evidence="1">DUF3990 domain-containing protein</fullName>
    </submittedName>
</protein>
<name>A0ABX2AYJ0_9BACT</name>
<reference evidence="1 2" key="1">
    <citation type="submission" date="2020-05" db="EMBL/GenBank/DDBJ databases">
        <title>Distinct polysaccharide utilization as determinants for interspecies competition between intestinal Prevotella spp.</title>
        <authorList>
            <person name="Galvez E.J.C."/>
            <person name="Iljazovic A."/>
            <person name="Strowig T."/>
        </authorList>
    </citation>
    <scope>NUCLEOTIDE SEQUENCE [LARGE SCALE GENOMIC DNA]</scope>
    <source>
        <strain evidence="1 2">PROD</strain>
    </source>
</reference>
<organism evidence="1 2">
    <name type="scientific">Xylanibacter rodentium</name>
    <dbReference type="NCBI Taxonomy" id="2736289"/>
    <lineage>
        <taxon>Bacteria</taxon>
        <taxon>Pseudomonadati</taxon>
        <taxon>Bacteroidota</taxon>
        <taxon>Bacteroidia</taxon>
        <taxon>Bacteroidales</taxon>
        <taxon>Prevotellaceae</taxon>
        <taxon>Xylanibacter</taxon>
    </lineage>
</organism>
<accession>A0ABX2AYJ0</accession>
<sequence>MVVYHASYTIVEHPDVSFSRDSLDFGKGFYLTTIREQAVRKEALRILVYEKTNIRCHLFFKKICLYP</sequence>
<proteinExistence type="predicted"/>
<dbReference type="RefSeq" id="WP_172174027.1">
    <property type="nucleotide sequence ID" value="NZ_CASGIA010000013.1"/>
</dbReference>